<dbReference type="Proteomes" id="UP000448292">
    <property type="component" value="Unassembled WGS sequence"/>
</dbReference>
<keyword evidence="6" id="KW-0472">Membrane</keyword>
<dbReference type="PANTHER" id="PTHR32089">
    <property type="entry name" value="METHYL-ACCEPTING CHEMOTAXIS PROTEIN MCPB"/>
    <property type="match status" value="1"/>
</dbReference>
<dbReference type="GO" id="GO:0007165">
    <property type="term" value="P:signal transduction"/>
    <property type="evidence" value="ECO:0007669"/>
    <property type="project" value="UniProtKB-KW"/>
</dbReference>
<keyword evidence="10" id="KW-1185">Reference proteome</keyword>
<dbReference type="EMBL" id="QMIE01000004">
    <property type="protein sequence ID" value="TVM18423.1"/>
    <property type="molecule type" value="Genomic_DNA"/>
</dbReference>
<evidence type="ECO:0000256" key="6">
    <source>
        <dbReference type="SAM" id="Phobius"/>
    </source>
</evidence>
<evidence type="ECO:0000256" key="1">
    <source>
        <dbReference type="ARBA" id="ARBA00004370"/>
    </source>
</evidence>
<dbReference type="OrthoDB" id="9816383at2"/>
<feature type="region of interest" description="Disordered" evidence="5">
    <location>
        <begin position="246"/>
        <end position="271"/>
    </location>
</feature>
<dbReference type="PANTHER" id="PTHR32089:SF112">
    <property type="entry name" value="LYSOZYME-LIKE PROTEIN-RELATED"/>
    <property type="match status" value="1"/>
</dbReference>
<evidence type="ECO:0000256" key="4">
    <source>
        <dbReference type="PROSITE-ProRule" id="PRU00284"/>
    </source>
</evidence>
<protein>
    <submittedName>
        <fullName evidence="9">Chemotaxis protein</fullName>
    </submittedName>
</protein>
<dbReference type="SUPFAM" id="SSF55785">
    <property type="entry name" value="PYP-like sensor domain (PAS domain)"/>
    <property type="match status" value="1"/>
</dbReference>
<dbReference type="Pfam" id="PF00015">
    <property type="entry name" value="MCPsignal"/>
    <property type="match status" value="1"/>
</dbReference>
<dbReference type="Gene3D" id="3.90.1520.10">
    <property type="entry name" value="H-NOX domain"/>
    <property type="match status" value="1"/>
</dbReference>
<dbReference type="PROSITE" id="PS50111">
    <property type="entry name" value="CHEMOTAXIS_TRANSDUC_2"/>
    <property type="match status" value="1"/>
</dbReference>
<accession>A0A7M3MGH8</accession>
<dbReference type="GO" id="GO:0020037">
    <property type="term" value="F:heme binding"/>
    <property type="evidence" value="ECO:0007669"/>
    <property type="project" value="InterPro"/>
</dbReference>
<dbReference type="GO" id="GO:0006935">
    <property type="term" value="P:chemotaxis"/>
    <property type="evidence" value="ECO:0007669"/>
    <property type="project" value="UniProtKB-ARBA"/>
</dbReference>
<comment type="similarity">
    <text evidence="3">Belongs to the methyl-accepting chemotaxis (MCP) protein family.</text>
</comment>
<dbReference type="SMART" id="SM00283">
    <property type="entry name" value="MA"/>
    <property type="match status" value="1"/>
</dbReference>
<feature type="transmembrane region" description="Helical" evidence="6">
    <location>
        <begin position="42"/>
        <end position="63"/>
    </location>
</feature>
<keyword evidence="6" id="KW-0812">Transmembrane</keyword>
<dbReference type="GO" id="GO:0016020">
    <property type="term" value="C:membrane"/>
    <property type="evidence" value="ECO:0007669"/>
    <property type="project" value="UniProtKB-SubCell"/>
</dbReference>
<proteinExistence type="inferred from homology"/>
<dbReference type="InterPro" id="IPR035965">
    <property type="entry name" value="PAS-like_dom_sf"/>
</dbReference>
<comment type="caution">
    <text evidence="9">The sequence shown here is derived from an EMBL/GenBank/DDBJ whole genome shotgun (WGS) entry which is preliminary data.</text>
</comment>
<dbReference type="InterPro" id="IPR004089">
    <property type="entry name" value="MCPsignal_dom"/>
</dbReference>
<keyword evidence="6" id="KW-1133">Transmembrane helix</keyword>
<evidence type="ECO:0000256" key="2">
    <source>
        <dbReference type="ARBA" id="ARBA00023224"/>
    </source>
</evidence>
<sequence>MNHRRIGYINIGTMVVGLGLALSALVFAGAVAAHQSDSSTGLLIAALIAFVGVAATLSVYIYIRRMMGQFVEDAVAILGPAAAAIQEKTFDGVLTVMREASSTSSRAEGVALRTQSLAHAETPLAIVNQDGGILFATSGFASLIGRESSSVEGRLITDVLGPQAGDILREEQHGLHFKFQASSGERHVIVHSNWIMDEGREPALLLVLADAEIVSRECFAMKEQQEELMASGGQVRDLAQRVAAASEELSASASEQSRGARQQKDQSEAVATAMEQMTATVLEVAQNASATSEAANGARDSASEGARLVGQAVDGIHRVSTQTAELSAVLDQLGDQSTQIGTIIGVINDIADQTNLLALNAAIEAARAGDAGRGFAVVADEVRKLAEKTMTATKEVEKSISTIQSRSKEATVSMRATEEQVETSTELSNQAGEALHKILETIEDMVQRVTQIATAAEEQSAAAEEINQSIEGIAVIAGESEEGAEQTARATRGLAELAQELLDLSLALAGKSEAAGNFWKSKGKMRGVLPKMMQDFIRAEYGSKVFRQVQQAMGDPIFLPAVTYPDQVLKQMAHETAQAVGASTRDVFTGFGRYTVPQFKKLYSRYFKHDNLKELYLDMDRIHAQLTKDYPGIQPPRFTYDDKGNKLIMEYKSGRGLFEYFEGIIKGAAAFFDKPVSVKVTPLDSARARAEITFL</sequence>
<reference evidence="9 10" key="1">
    <citation type="submission" date="2018-06" db="EMBL/GenBank/DDBJ databases">
        <title>Complete genome of Desulfovibrio indonesiensis P37SLT.</title>
        <authorList>
            <person name="Crispim J.S."/>
            <person name="Vidigal P.M.P."/>
            <person name="Silva L.C.F."/>
            <person name="Laguardia C.N."/>
            <person name="Araujo L.C."/>
            <person name="Dias R.S."/>
            <person name="Sousa M.P."/>
            <person name="Paula S.O."/>
            <person name="Silva C."/>
        </authorList>
    </citation>
    <scope>NUCLEOTIDE SEQUENCE [LARGE SCALE GENOMIC DNA]</scope>
    <source>
        <strain evidence="9 10">P37SLT</strain>
    </source>
</reference>
<dbReference type="InterPro" id="IPR011644">
    <property type="entry name" value="Heme_NO-bd"/>
</dbReference>
<dbReference type="FunFam" id="1.10.287.950:FF:000001">
    <property type="entry name" value="Methyl-accepting chemotaxis sensory transducer"/>
    <property type="match status" value="1"/>
</dbReference>
<feature type="domain" description="PAS" evidence="8">
    <location>
        <begin position="117"/>
        <end position="182"/>
    </location>
</feature>
<keyword evidence="2 4" id="KW-0807">Transducer</keyword>
<evidence type="ECO:0000259" key="8">
    <source>
        <dbReference type="PROSITE" id="PS50112"/>
    </source>
</evidence>
<gene>
    <name evidence="9" type="ORF">DPQ33_06660</name>
</gene>
<dbReference type="AlphaFoldDB" id="A0A7M3MGH8"/>
<feature type="domain" description="Methyl-accepting transducer" evidence="7">
    <location>
        <begin position="238"/>
        <end position="474"/>
    </location>
</feature>
<comment type="subcellular location">
    <subcellularLocation>
        <location evidence="1">Membrane</location>
    </subcellularLocation>
</comment>
<organism evidence="9 10">
    <name type="scientific">Oceanidesulfovibrio indonesiensis</name>
    <dbReference type="NCBI Taxonomy" id="54767"/>
    <lineage>
        <taxon>Bacteria</taxon>
        <taxon>Pseudomonadati</taxon>
        <taxon>Thermodesulfobacteriota</taxon>
        <taxon>Desulfovibrionia</taxon>
        <taxon>Desulfovibrionales</taxon>
        <taxon>Desulfovibrionaceae</taxon>
        <taxon>Oceanidesulfovibrio</taxon>
    </lineage>
</organism>
<dbReference type="RefSeq" id="WP_144302428.1">
    <property type="nucleotide sequence ID" value="NZ_QMIE01000004.1"/>
</dbReference>
<dbReference type="CDD" id="cd11386">
    <property type="entry name" value="MCP_signal"/>
    <property type="match status" value="1"/>
</dbReference>
<name>A0A7M3MGH8_9BACT</name>
<evidence type="ECO:0000313" key="10">
    <source>
        <dbReference type="Proteomes" id="UP000448292"/>
    </source>
</evidence>
<dbReference type="InterPro" id="IPR038158">
    <property type="entry name" value="H-NOX_domain_sf"/>
</dbReference>
<dbReference type="InterPro" id="IPR000014">
    <property type="entry name" value="PAS"/>
</dbReference>
<dbReference type="Pfam" id="PF07700">
    <property type="entry name" value="HNOB"/>
    <property type="match status" value="1"/>
</dbReference>
<feature type="compositionally biased region" description="Low complexity" evidence="5">
    <location>
        <begin position="246"/>
        <end position="257"/>
    </location>
</feature>
<dbReference type="Gene3D" id="1.10.287.950">
    <property type="entry name" value="Methyl-accepting chemotaxis protein"/>
    <property type="match status" value="1"/>
</dbReference>
<dbReference type="PROSITE" id="PS50112">
    <property type="entry name" value="PAS"/>
    <property type="match status" value="1"/>
</dbReference>
<dbReference type="SUPFAM" id="SSF58104">
    <property type="entry name" value="Methyl-accepting chemotaxis protein (MCP) signaling domain"/>
    <property type="match status" value="1"/>
</dbReference>
<evidence type="ECO:0000259" key="7">
    <source>
        <dbReference type="PROSITE" id="PS50111"/>
    </source>
</evidence>
<dbReference type="SUPFAM" id="SSF111126">
    <property type="entry name" value="Ligand-binding domain in the NO signalling and Golgi transport"/>
    <property type="match status" value="1"/>
</dbReference>
<evidence type="ECO:0000256" key="3">
    <source>
        <dbReference type="ARBA" id="ARBA00029447"/>
    </source>
</evidence>
<dbReference type="InterPro" id="IPR024096">
    <property type="entry name" value="NO_sig/Golgi_transp_ligand-bd"/>
</dbReference>
<evidence type="ECO:0000256" key="5">
    <source>
        <dbReference type="SAM" id="MobiDB-lite"/>
    </source>
</evidence>
<evidence type="ECO:0000313" key="9">
    <source>
        <dbReference type="EMBL" id="TVM18423.1"/>
    </source>
</evidence>